<proteinExistence type="predicted"/>
<gene>
    <name evidence="2" type="ORF">NCTC5798_00587</name>
</gene>
<dbReference type="InterPro" id="IPR046453">
    <property type="entry name" value="GpA_ATPase"/>
</dbReference>
<reference evidence="2 3" key="1">
    <citation type="submission" date="2018-06" db="EMBL/GenBank/DDBJ databases">
        <authorList>
            <consortium name="Pathogen Informatics"/>
            <person name="Doyle S."/>
        </authorList>
    </citation>
    <scope>NUCLEOTIDE SEQUENCE [LARGE SCALE GENOMIC DNA]</scope>
    <source>
        <strain evidence="2 3">NCTC5798</strain>
    </source>
</reference>
<protein>
    <submittedName>
        <fullName evidence="2">Phage terminase large subunit</fullName>
    </submittedName>
</protein>
<evidence type="ECO:0000313" key="3">
    <source>
        <dbReference type="Proteomes" id="UP000255534"/>
    </source>
</evidence>
<feature type="domain" description="Phage terminase large subunit GpA ATPase" evidence="1">
    <location>
        <begin position="8"/>
        <end position="58"/>
    </location>
</feature>
<evidence type="ECO:0000313" key="2">
    <source>
        <dbReference type="EMBL" id="SUG69515.1"/>
    </source>
</evidence>
<name>A0A379UMY5_SALET</name>
<dbReference type="AlphaFoldDB" id="A0A379UMY5"/>
<organism evidence="2 3">
    <name type="scientific">Salmonella enterica I</name>
    <dbReference type="NCBI Taxonomy" id="59201"/>
    <lineage>
        <taxon>Bacteria</taxon>
        <taxon>Pseudomonadati</taxon>
        <taxon>Pseudomonadota</taxon>
        <taxon>Gammaproteobacteria</taxon>
        <taxon>Enterobacterales</taxon>
        <taxon>Enterobacteriaceae</taxon>
        <taxon>Salmonella</taxon>
    </lineage>
</organism>
<dbReference type="EMBL" id="UGXK01000001">
    <property type="protein sequence ID" value="SUG69515.1"/>
    <property type="molecule type" value="Genomic_DNA"/>
</dbReference>
<dbReference type="Pfam" id="PF05876">
    <property type="entry name" value="GpA_ATPase"/>
    <property type="match status" value="1"/>
</dbReference>
<dbReference type="GO" id="GO:0016887">
    <property type="term" value="F:ATP hydrolysis activity"/>
    <property type="evidence" value="ECO:0007669"/>
    <property type="project" value="InterPro"/>
</dbReference>
<sequence length="105" mass="11813">MFFRLRILKCVALTDYDRFPEDVDGEGDAFSLASEAYHNVYVAGMTLVESSPGREITDTRWKPSITARSTADHRNTFPVQPVAIVVAGTGRVRIVANIFSHQWRI</sequence>
<accession>A0A379UMY5</accession>
<dbReference type="Proteomes" id="UP000255534">
    <property type="component" value="Unassembled WGS sequence"/>
</dbReference>
<evidence type="ECO:0000259" key="1">
    <source>
        <dbReference type="Pfam" id="PF05876"/>
    </source>
</evidence>